<feature type="transmembrane region" description="Helical" evidence="7">
    <location>
        <begin position="93"/>
        <end position="114"/>
    </location>
</feature>
<evidence type="ECO:0000313" key="9">
    <source>
        <dbReference type="Proteomes" id="UP001314229"/>
    </source>
</evidence>
<keyword evidence="4 7" id="KW-1133">Transmembrane helix</keyword>
<accession>A0AAV1NQM5</accession>
<proteinExistence type="predicted"/>
<keyword evidence="5 7" id="KW-0472">Membrane</keyword>
<evidence type="ECO:0000256" key="3">
    <source>
        <dbReference type="ARBA" id="ARBA00022692"/>
    </source>
</evidence>
<protein>
    <submittedName>
        <fullName evidence="8">LOW QUALITY PROTEIN: transmembrane protein 80-like</fullName>
    </submittedName>
</protein>
<dbReference type="Pfam" id="PF09799">
    <property type="entry name" value="Transmemb_17"/>
    <property type="match status" value="1"/>
</dbReference>
<evidence type="ECO:0000313" key="8">
    <source>
        <dbReference type="EMBL" id="CAK6961460.1"/>
    </source>
</evidence>
<dbReference type="GO" id="GO:0035869">
    <property type="term" value="C:ciliary transition zone"/>
    <property type="evidence" value="ECO:0007669"/>
    <property type="project" value="TreeGrafter"/>
</dbReference>
<evidence type="ECO:0000256" key="5">
    <source>
        <dbReference type="ARBA" id="ARBA00023136"/>
    </source>
</evidence>
<feature type="transmembrane region" description="Helical" evidence="7">
    <location>
        <begin position="121"/>
        <end position="146"/>
    </location>
</feature>
<keyword evidence="3 7" id="KW-0812">Transmembrane</keyword>
<comment type="subcellular location">
    <subcellularLocation>
        <location evidence="1">Cell projection</location>
        <location evidence="1">Cilium</location>
    </subcellularLocation>
    <subcellularLocation>
        <location evidence="2">Membrane</location>
        <topology evidence="2">Multi-pass membrane protein</topology>
    </subcellularLocation>
</comment>
<dbReference type="GO" id="GO:1905515">
    <property type="term" value="P:non-motile cilium assembly"/>
    <property type="evidence" value="ECO:0007669"/>
    <property type="project" value="TreeGrafter"/>
</dbReference>
<feature type="transmembrane region" description="Helical" evidence="7">
    <location>
        <begin position="61"/>
        <end position="81"/>
    </location>
</feature>
<sequence length="153" mass="17079">MISNFILCLSVCLSLGRSAFLPSVTLQVLLKLTTVYFVFYFLFTLSLIIRKSLVLSYPVEALASDVSALFLLAALEFLHFFCGVKGNLTESESYLLINLIVTVTTIVLTVYFLVWQTYVMWVDVVISSVLLVVYGLNGILAFSTFARITSVYS</sequence>
<keyword evidence="6" id="KW-0966">Cell projection</keyword>
<dbReference type="GO" id="GO:0016020">
    <property type="term" value="C:membrane"/>
    <property type="evidence" value="ECO:0007669"/>
    <property type="project" value="UniProtKB-SubCell"/>
</dbReference>
<dbReference type="InterPro" id="IPR019184">
    <property type="entry name" value="Uncharacterised_TM-17"/>
</dbReference>
<evidence type="ECO:0000256" key="6">
    <source>
        <dbReference type="ARBA" id="ARBA00023273"/>
    </source>
</evidence>
<evidence type="ECO:0000256" key="4">
    <source>
        <dbReference type="ARBA" id="ARBA00022989"/>
    </source>
</evidence>
<dbReference type="PANTHER" id="PTHR13531:SF8">
    <property type="entry name" value="TRANSMEMBRANE PROTEIN 80"/>
    <property type="match status" value="1"/>
</dbReference>
<dbReference type="Proteomes" id="UP001314229">
    <property type="component" value="Unassembled WGS sequence"/>
</dbReference>
<feature type="transmembrane region" description="Helical" evidence="7">
    <location>
        <begin position="28"/>
        <end position="49"/>
    </location>
</feature>
<dbReference type="AlphaFoldDB" id="A0AAV1NQM5"/>
<dbReference type="EMBL" id="CAWUFR010000051">
    <property type="protein sequence ID" value="CAK6961460.1"/>
    <property type="molecule type" value="Genomic_DNA"/>
</dbReference>
<organism evidence="8 9">
    <name type="scientific">Scomber scombrus</name>
    <name type="common">Atlantic mackerel</name>
    <name type="synonym">Scomber vernalis</name>
    <dbReference type="NCBI Taxonomy" id="13677"/>
    <lineage>
        <taxon>Eukaryota</taxon>
        <taxon>Metazoa</taxon>
        <taxon>Chordata</taxon>
        <taxon>Craniata</taxon>
        <taxon>Vertebrata</taxon>
        <taxon>Euteleostomi</taxon>
        <taxon>Actinopterygii</taxon>
        <taxon>Neopterygii</taxon>
        <taxon>Teleostei</taxon>
        <taxon>Neoteleostei</taxon>
        <taxon>Acanthomorphata</taxon>
        <taxon>Pelagiaria</taxon>
        <taxon>Scombriformes</taxon>
        <taxon>Scombridae</taxon>
        <taxon>Scomber</taxon>
    </lineage>
</organism>
<name>A0AAV1NQM5_SCOSC</name>
<dbReference type="PANTHER" id="PTHR13531">
    <property type="entry name" value="GEO07735P1-RELATED-RELATED"/>
    <property type="match status" value="1"/>
</dbReference>
<evidence type="ECO:0000256" key="2">
    <source>
        <dbReference type="ARBA" id="ARBA00004141"/>
    </source>
</evidence>
<reference evidence="8 9" key="1">
    <citation type="submission" date="2024-01" db="EMBL/GenBank/DDBJ databases">
        <authorList>
            <person name="Alioto T."/>
            <person name="Alioto T."/>
            <person name="Gomez Garrido J."/>
        </authorList>
    </citation>
    <scope>NUCLEOTIDE SEQUENCE [LARGE SCALE GENOMIC DNA]</scope>
</reference>
<keyword evidence="9" id="KW-1185">Reference proteome</keyword>
<comment type="caution">
    <text evidence="8">The sequence shown here is derived from an EMBL/GenBank/DDBJ whole genome shotgun (WGS) entry which is preliminary data.</text>
</comment>
<evidence type="ECO:0000256" key="7">
    <source>
        <dbReference type="SAM" id="Phobius"/>
    </source>
</evidence>
<gene>
    <name evidence="8" type="ORF">FSCOSCO3_A035497</name>
</gene>
<evidence type="ECO:0000256" key="1">
    <source>
        <dbReference type="ARBA" id="ARBA00004138"/>
    </source>
</evidence>